<organism evidence="1 2">
    <name type="scientific">Streptomyces triculaminicus</name>
    <dbReference type="NCBI Taxonomy" id="2816232"/>
    <lineage>
        <taxon>Bacteria</taxon>
        <taxon>Bacillati</taxon>
        <taxon>Actinomycetota</taxon>
        <taxon>Actinomycetes</taxon>
        <taxon>Kitasatosporales</taxon>
        <taxon>Streptomycetaceae</taxon>
        <taxon>Streptomyces</taxon>
    </lineage>
</organism>
<evidence type="ECO:0000313" key="1">
    <source>
        <dbReference type="EMBL" id="MBO0654776.1"/>
    </source>
</evidence>
<dbReference type="AlphaFoldDB" id="A0A939JN05"/>
<gene>
    <name evidence="1" type="ORF">J1792_18950</name>
</gene>
<keyword evidence="2" id="KW-1185">Reference proteome</keyword>
<name>A0A939JN05_9ACTN</name>
<evidence type="ECO:0000313" key="2">
    <source>
        <dbReference type="Proteomes" id="UP000664781"/>
    </source>
</evidence>
<sequence>MSQFQRQGNTLFVAARLRCGWHSQADVANAYRCHAEALGESASITARQVRRWESATPGWPNRVARRILQSMFGVPLEELGFVPLRAKPESAVTPVHDLKEEPVRRRTFLGGVLAGAAPLLDPPALDHVTAAIANARRYADRHLVTHLSATLDEAGRADGRAGPRQVLPAALGIVGCIGELARDAPGVIRRDLLAVGARAAEFTAWLYRDAGAAPHTTAFFHDRAVEWATLSGDGPMHAYVLLRKAQATDRDDAVRMRDLAHAAVHGPWTLPPRARAEALQQEARAMALTGVTHDEVARTLDRAHDALAEAATPAQPATCTGPLCAGYNTDRLMAQSAICHREAGQPERAVVLLRRHLSHEAFAPRDRAFFTAHLAGALAAASEPDEAARAGLAALQLAAVPHFGQALGELRRTVAVLGPHARRSLVRELRRALTDLPG</sequence>
<dbReference type="Proteomes" id="UP000664781">
    <property type="component" value="Unassembled WGS sequence"/>
</dbReference>
<accession>A0A939JN05</accession>
<protein>
    <submittedName>
        <fullName evidence="1">XRE family transcriptional regulator</fullName>
    </submittedName>
</protein>
<comment type="caution">
    <text evidence="1">The sequence shown here is derived from an EMBL/GenBank/DDBJ whole genome shotgun (WGS) entry which is preliminary data.</text>
</comment>
<reference evidence="1" key="1">
    <citation type="submission" date="2021-03" db="EMBL/GenBank/DDBJ databases">
        <title>Streptomyces strains.</title>
        <authorList>
            <person name="Lund M.B."/>
            <person name="Toerring T."/>
        </authorList>
    </citation>
    <scope>NUCLEOTIDE SEQUENCE</scope>
    <source>
        <strain evidence="1">JCM 4242</strain>
    </source>
</reference>
<dbReference type="EMBL" id="JAFMOF010000003">
    <property type="protein sequence ID" value="MBO0654776.1"/>
    <property type="molecule type" value="Genomic_DNA"/>
</dbReference>
<proteinExistence type="predicted"/>